<dbReference type="PANTHER" id="PTHR30273:SF2">
    <property type="entry name" value="PROTEIN FECR"/>
    <property type="match status" value="1"/>
</dbReference>
<keyword evidence="1" id="KW-1133">Transmembrane helix</keyword>
<dbReference type="OrthoDB" id="1452822at2"/>
<evidence type="ECO:0000313" key="4">
    <source>
        <dbReference type="Proteomes" id="UP000240978"/>
    </source>
</evidence>
<sequence length="309" mass="34623">METDKLKRIFRQYLLGQTREKETGAIDNWYQSFDNELVNPLSREEEETVRLEIWQRIQPELEKKKVHYLRRNLATAAAVILLLAGGLTYYMVNRSNPAYTEVTTAVGQRKTIQLADGSQLTLNAGSIVRIPKDMREERRLNIVDGEVFFDVKGKPSVPFIVESGPLTTTVLGTSFNVTAYRQVNRMSIAVTEGKVSVQKNGGTAEVLVKDQALTYDRTKNNTTIDAIDKSLLGWREGSMVLNDASFEDMVVLMQKNFGITLTTSQAGVRATRYTTELSTTMDPVKAAEVLAAIHNLKIEVTGHVVIVYE</sequence>
<evidence type="ECO:0000313" key="3">
    <source>
        <dbReference type="EMBL" id="PSL24977.1"/>
    </source>
</evidence>
<accession>A0A2P8FTC5</accession>
<evidence type="ECO:0000256" key="1">
    <source>
        <dbReference type="SAM" id="Phobius"/>
    </source>
</evidence>
<protein>
    <submittedName>
        <fullName evidence="3">FecR family protein</fullName>
    </submittedName>
</protein>
<dbReference type="RefSeq" id="WP_106604902.1">
    <property type="nucleotide sequence ID" value="NZ_PYGK01000014.1"/>
</dbReference>
<feature type="domain" description="FecR protein" evidence="2">
    <location>
        <begin position="101"/>
        <end position="195"/>
    </location>
</feature>
<dbReference type="Pfam" id="PF04773">
    <property type="entry name" value="FecR"/>
    <property type="match status" value="1"/>
</dbReference>
<keyword evidence="1" id="KW-0472">Membrane</keyword>
<dbReference type="AlphaFoldDB" id="A0A2P8FTC5"/>
<dbReference type="PIRSF" id="PIRSF018266">
    <property type="entry name" value="FecR"/>
    <property type="match status" value="1"/>
</dbReference>
<keyword evidence="1" id="KW-0812">Transmembrane</keyword>
<proteinExistence type="predicted"/>
<keyword evidence="4" id="KW-1185">Reference proteome</keyword>
<dbReference type="InterPro" id="IPR012373">
    <property type="entry name" value="Ferrdict_sens_TM"/>
</dbReference>
<dbReference type="PANTHER" id="PTHR30273">
    <property type="entry name" value="PERIPLASMIC SIGNAL SENSOR AND SIGMA FACTOR ACTIVATOR FECR-RELATED"/>
    <property type="match status" value="1"/>
</dbReference>
<evidence type="ECO:0000259" key="2">
    <source>
        <dbReference type="Pfam" id="PF04773"/>
    </source>
</evidence>
<organism evidence="3 4">
    <name type="scientific">Chitinophaga ginsengisoli</name>
    <dbReference type="NCBI Taxonomy" id="363837"/>
    <lineage>
        <taxon>Bacteria</taxon>
        <taxon>Pseudomonadati</taxon>
        <taxon>Bacteroidota</taxon>
        <taxon>Chitinophagia</taxon>
        <taxon>Chitinophagales</taxon>
        <taxon>Chitinophagaceae</taxon>
        <taxon>Chitinophaga</taxon>
    </lineage>
</organism>
<dbReference type="EMBL" id="PYGK01000014">
    <property type="protein sequence ID" value="PSL24977.1"/>
    <property type="molecule type" value="Genomic_DNA"/>
</dbReference>
<dbReference type="Gene3D" id="2.60.120.1440">
    <property type="match status" value="1"/>
</dbReference>
<dbReference type="Proteomes" id="UP000240978">
    <property type="component" value="Unassembled WGS sequence"/>
</dbReference>
<dbReference type="InterPro" id="IPR006860">
    <property type="entry name" value="FecR"/>
</dbReference>
<name>A0A2P8FTC5_9BACT</name>
<comment type="caution">
    <text evidence="3">The sequence shown here is derived from an EMBL/GenBank/DDBJ whole genome shotgun (WGS) entry which is preliminary data.</text>
</comment>
<gene>
    <name evidence="3" type="ORF">CLV42_114126</name>
</gene>
<feature type="transmembrane region" description="Helical" evidence="1">
    <location>
        <begin position="73"/>
        <end position="92"/>
    </location>
</feature>
<dbReference type="GO" id="GO:0016989">
    <property type="term" value="F:sigma factor antagonist activity"/>
    <property type="evidence" value="ECO:0007669"/>
    <property type="project" value="TreeGrafter"/>
</dbReference>
<reference evidence="3 4" key="1">
    <citation type="submission" date="2018-03" db="EMBL/GenBank/DDBJ databases">
        <title>Genomic Encyclopedia of Archaeal and Bacterial Type Strains, Phase II (KMG-II): from individual species to whole genera.</title>
        <authorList>
            <person name="Goeker M."/>
        </authorList>
    </citation>
    <scope>NUCLEOTIDE SEQUENCE [LARGE SCALE GENOMIC DNA]</scope>
    <source>
        <strain evidence="3 4">DSM 18107</strain>
    </source>
</reference>